<evidence type="ECO:0000313" key="2">
    <source>
        <dbReference type="WBParaSite" id="nRc.2.0.1.t22758-RA"/>
    </source>
</evidence>
<keyword evidence="1" id="KW-1185">Reference proteome</keyword>
<accession>A0A915J8F9</accession>
<dbReference type="AlphaFoldDB" id="A0A915J8F9"/>
<organism evidence="1 2">
    <name type="scientific">Romanomermis culicivorax</name>
    <name type="common">Nematode worm</name>
    <dbReference type="NCBI Taxonomy" id="13658"/>
    <lineage>
        <taxon>Eukaryota</taxon>
        <taxon>Metazoa</taxon>
        <taxon>Ecdysozoa</taxon>
        <taxon>Nematoda</taxon>
        <taxon>Enoplea</taxon>
        <taxon>Dorylaimia</taxon>
        <taxon>Mermithida</taxon>
        <taxon>Mermithoidea</taxon>
        <taxon>Mermithidae</taxon>
        <taxon>Romanomermis</taxon>
    </lineage>
</organism>
<evidence type="ECO:0000313" key="1">
    <source>
        <dbReference type="Proteomes" id="UP000887565"/>
    </source>
</evidence>
<dbReference type="Proteomes" id="UP000887565">
    <property type="component" value="Unplaced"/>
</dbReference>
<reference evidence="2" key="1">
    <citation type="submission" date="2022-11" db="UniProtKB">
        <authorList>
            <consortium name="WormBaseParasite"/>
        </authorList>
    </citation>
    <scope>IDENTIFICATION</scope>
</reference>
<dbReference type="WBParaSite" id="nRc.2.0.1.t22758-RA">
    <property type="protein sequence ID" value="nRc.2.0.1.t22758-RA"/>
    <property type="gene ID" value="nRc.2.0.1.g22758"/>
</dbReference>
<name>A0A915J8F9_ROMCU</name>
<protein>
    <submittedName>
        <fullName evidence="2">Uncharacterized protein</fullName>
    </submittedName>
</protein>
<proteinExistence type="predicted"/>
<sequence length="78" mass="8652">MYLIQNLKKLLNRVSHFSLYLSSRTSRTLVKNGSSIACDSKVNSGLRLFFLPTPVKASIALSMFPALFSISVIRSSKT</sequence>